<evidence type="ECO:0000313" key="9">
    <source>
        <dbReference type="Proteomes" id="UP000245399"/>
    </source>
</evidence>
<organism evidence="3 8">
    <name type="scientific">Serratia marcescens</name>
    <dbReference type="NCBI Taxonomy" id="615"/>
    <lineage>
        <taxon>Bacteria</taxon>
        <taxon>Pseudomonadati</taxon>
        <taxon>Pseudomonadota</taxon>
        <taxon>Gammaproteobacteria</taxon>
        <taxon>Enterobacterales</taxon>
        <taxon>Yersiniaceae</taxon>
        <taxon>Serratia</taxon>
    </lineage>
</organism>
<dbReference type="Proteomes" id="UP000320710">
    <property type="component" value="Unassembled WGS sequence"/>
</dbReference>
<accession>A0A0A5LPU2</accession>
<reference evidence="5" key="8">
    <citation type="submission" date="2018-06" db="EMBL/GenBank/DDBJ databases">
        <authorList>
            <person name="Martins R.C."/>
            <person name="Perdigao-Neto L.V."/>
            <person name="Costa S.F."/>
            <person name="Levin A.S.S."/>
        </authorList>
    </citation>
    <scope>NUCLEOTIDE SEQUENCE</scope>
    <source>
        <strain evidence="5">1283</strain>
    </source>
</reference>
<evidence type="ECO:0000313" key="2">
    <source>
        <dbReference type="EMBL" id="MDX7080971.1"/>
    </source>
</evidence>
<evidence type="ECO:0000313" key="12">
    <source>
        <dbReference type="Proteomes" id="UP001275057"/>
    </source>
</evidence>
<reference evidence="1 9" key="5">
    <citation type="submission" date="2018-05" db="EMBL/GenBank/DDBJ databases">
        <title>Klebsiella quasipneumonaiae provides a window into carbapenemase gene transfer, plasmid rearrangements and nosocomial acquisition from the hospital environment.</title>
        <authorList>
            <person name="Mathers A.J."/>
            <person name="Vegesana K."/>
            <person name="Stoesser N."/>
            <person name="Crook D."/>
            <person name="Vaughan A."/>
            <person name="Barry K."/>
            <person name="Parikh H."/>
            <person name="Sebra R."/>
            <person name="Kotay S."/>
            <person name="Walker A.S."/>
            <person name="Sheppard A.E."/>
        </authorList>
    </citation>
    <scope>NUCLEOTIDE SEQUENCE [LARGE SCALE GENOMIC DNA]</scope>
    <source>
        <strain evidence="1 9">CAV1761</strain>
    </source>
</reference>
<reference evidence="4" key="3">
    <citation type="submission" date="2017-12" db="EMBL/GenBank/DDBJ databases">
        <title>FDA dAtabase for Regulatory Grade micrObial Sequences (FDA-ARGOS): Supporting development and validation of Infectious Disease Dx tests.</title>
        <authorList>
            <person name="Campos J."/>
            <person name="Goldberg B."/>
            <person name="Tallon L.J."/>
            <person name="Sadzewicz L."/>
            <person name="Sengamalay N."/>
            <person name="Ott S."/>
            <person name="Godinez A."/>
            <person name="Nagaraj S."/>
            <person name="Vavikolanu K."/>
            <person name="Vyas G."/>
            <person name="Nadendla S."/>
            <person name="Aluvathingal J."/>
            <person name="Geyer C."/>
            <person name="Nandy P."/>
            <person name="Hobson J."/>
            <person name="Sichtig H."/>
        </authorList>
    </citation>
    <scope>NUCLEOTIDE SEQUENCE</scope>
    <source>
        <strain evidence="4">FDAARGOS_79</strain>
    </source>
</reference>
<dbReference type="Proteomes" id="UP000030378">
    <property type="component" value="Unassembled WGS sequence"/>
</dbReference>
<gene>
    <name evidence="3" type="ORF">AN695_0219890</name>
    <name evidence="1" type="ORF">DKC05_24475</name>
    <name evidence="5" type="ORF">DMW51_26285</name>
    <name evidence="6" type="ORF">FHU12_1118</name>
    <name evidence="4" type="ORF">MC70_007165</name>
    <name evidence="2" type="ORF">SJ435_01080</name>
</gene>
<evidence type="ECO:0000313" key="10">
    <source>
        <dbReference type="Proteomes" id="UP000247823"/>
    </source>
</evidence>
<evidence type="ECO:0000313" key="7">
    <source>
        <dbReference type="Proteomes" id="UP000030378"/>
    </source>
</evidence>
<evidence type="ECO:0000313" key="3">
    <source>
        <dbReference type="EMBL" id="OCO83100.1"/>
    </source>
</evidence>
<dbReference type="EMBL" id="VFMJ01000001">
    <property type="protein sequence ID" value="TQI83629.1"/>
    <property type="molecule type" value="Genomic_DNA"/>
</dbReference>
<evidence type="ECO:0000313" key="8">
    <source>
        <dbReference type="Proteomes" id="UP000050489"/>
    </source>
</evidence>
<reference evidence="7" key="4">
    <citation type="submission" date="2017-12" db="EMBL/GenBank/DDBJ databases">
        <title>FDA dAtabase for Regulatory Grade micrObial Sequences (FDA-ARGOS): Supporting development and validation of Infectious Disease Dx tests.</title>
        <authorList>
            <person name="Campos J."/>
            <person name="Goldberg B."/>
            <person name="Tallon L."/>
            <person name="Sadzewicz L."/>
            <person name="Sengamalay N."/>
            <person name="Ott S."/>
            <person name="Godinez A."/>
            <person name="Nagaraj S."/>
            <person name="Vavikolanu K."/>
            <person name="Vyas G."/>
            <person name="Nadendla S."/>
            <person name="Aluvathingal J."/>
            <person name="Geyer C."/>
            <person name="Nandy P."/>
            <person name="Hobson J."/>
            <person name="Sichtig H."/>
        </authorList>
    </citation>
    <scope>NUCLEOTIDE SEQUENCE [LARGE SCALE GENOMIC DNA]</scope>
    <source>
        <strain evidence="7">FDAARGOS_79</strain>
    </source>
</reference>
<reference evidence="6 11" key="10">
    <citation type="submission" date="2019-07" db="EMBL/GenBank/DDBJ databases">
        <title>Investigation of anaerobic lignin degradation for improved lignocellulosic biofuels.</title>
        <authorList>
            <person name="Deangelis K.PhD."/>
        </authorList>
    </citation>
    <scope>NUCLEOTIDE SEQUENCE [LARGE SCALE GENOMIC DNA]</scope>
    <source>
        <strain evidence="6 11">106R</strain>
    </source>
</reference>
<keyword evidence="10" id="KW-1185">Reference proteome</keyword>
<evidence type="ECO:0000313" key="5">
    <source>
        <dbReference type="EMBL" id="PYA55263.1"/>
    </source>
</evidence>
<dbReference type="EMBL" id="JTBC02000002">
    <property type="protein sequence ID" value="PNO69788.1"/>
    <property type="molecule type" value="Genomic_DNA"/>
</dbReference>
<dbReference type="EMBL" id="QJQB01000590">
    <property type="protein sequence ID" value="PYA55263.1"/>
    <property type="molecule type" value="Genomic_DNA"/>
</dbReference>
<dbReference type="Proteomes" id="UP000247823">
    <property type="component" value="Unassembled WGS sequence"/>
</dbReference>
<evidence type="ECO:0000313" key="1">
    <source>
        <dbReference type="EMBL" id="AWL70578.1"/>
    </source>
</evidence>
<dbReference type="Proteomes" id="UP001275057">
    <property type="component" value="Unassembled WGS sequence"/>
</dbReference>
<reference evidence="5 10" key="7">
    <citation type="submission" date="2018-06" db="EMBL/GenBank/DDBJ databases">
        <title>Serratia marcescens genome sequencing and assembly.</title>
        <authorList>
            <person name="Martins R.C.R."/>
            <person name="Perdigao-Neto L.V."/>
            <person name="Costa S.F."/>
            <person name="Levin A.S.S."/>
        </authorList>
    </citation>
    <scope>NUCLEOTIDE SEQUENCE [LARGE SCALE GENOMIC DNA]</scope>
    <source>
        <strain evidence="5 10">1283</strain>
    </source>
</reference>
<dbReference type="Proteomes" id="UP000245399">
    <property type="component" value="Chromosome"/>
</dbReference>
<dbReference type="AlphaFoldDB" id="A0A0A5LPU2"/>
<sequence length="75" mass="7341">MKELSAIEIEQVNGAGFFGDVGTLIGSAVGTGIDTISAIAGVNPDAKTVVGTIGKGIGLAVDALISSGLQIISKL</sequence>
<evidence type="ECO:0000313" key="6">
    <source>
        <dbReference type="EMBL" id="TQI83629.1"/>
    </source>
</evidence>
<dbReference type="EMBL" id="LJEX02000107">
    <property type="protein sequence ID" value="OCO83100.1"/>
    <property type="molecule type" value="Genomic_DNA"/>
</dbReference>
<reference evidence="3" key="2">
    <citation type="journal article" date="2017" name="PLoS ONE">
        <title>Genomic and phenotypic characterisation of fluoroquinolone resistance mechanisms in Enterobacteriaceae in Durban, South Africa.</title>
        <authorList>
            <person name="Osei Sekyere J."/>
            <person name="Amoako D.G."/>
        </authorList>
    </citation>
    <scope>NUCLEOTIDE SEQUENCE</scope>
    <source>
        <strain evidence="3">945174350</strain>
    </source>
</reference>
<name>A0A0A5LPU2_SERMA</name>
<evidence type="ECO:0000313" key="4">
    <source>
        <dbReference type="EMBL" id="PNO69788.1"/>
    </source>
</evidence>
<dbReference type="EMBL" id="CP029449">
    <property type="protein sequence ID" value="AWL70578.1"/>
    <property type="molecule type" value="Genomic_DNA"/>
</dbReference>
<dbReference type="Proteomes" id="UP000050489">
    <property type="component" value="Unassembled WGS sequence"/>
</dbReference>
<dbReference type="EMBL" id="JAXABG010000001">
    <property type="protein sequence ID" value="MDX7080971.1"/>
    <property type="molecule type" value="Genomic_DNA"/>
</dbReference>
<reference evidence="2 12" key="11">
    <citation type="submission" date="2023-11" db="EMBL/GenBank/DDBJ databases">
        <title>Detection of rare carbapenemases in Enterobacterales - comparison of two colorimetric and two CIM-based carbapenemase assays.</title>
        <authorList>
            <person name="Schaffarczyk L."/>
            <person name="Noster J."/>
            <person name="Stelzer Y."/>
            <person name="Sattler J."/>
            <person name="Gatermann S."/>
            <person name="Hamprecht A."/>
        </authorList>
    </citation>
    <scope>NUCLEOTIDE SEQUENCE [LARGE SCALE GENOMIC DNA]</scope>
    <source>
        <strain evidence="2 12">CIM-Carb-136</strain>
    </source>
</reference>
<evidence type="ECO:0000313" key="11">
    <source>
        <dbReference type="Proteomes" id="UP000320710"/>
    </source>
</evidence>
<reference evidence="8" key="1">
    <citation type="submission" date="2016-04" db="EMBL/GenBank/DDBJ databases">
        <authorList>
            <person name="Osei Sekyere J."/>
            <person name="Sivertsen A."/>
            <person name="Pedersen A.T."/>
            <person name="Sundsfjord A."/>
        </authorList>
    </citation>
    <scope>NUCLEOTIDE SEQUENCE [LARGE SCALE GENOMIC DNA]</scope>
    <source>
        <strain evidence="8">945174350</strain>
    </source>
</reference>
<reference evidence="10" key="6">
    <citation type="submission" date="2018-06" db="EMBL/GenBank/DDBJ databases">
        <title>Serratia marcescens genome sequencing and assembly.</title>
        <authorList>
            <person name="Martins R.C."/>
            <person name="Perdigao-Neto L.V."/>
            <person name="Costa S.F."/>
            <person name="Levin A.S.S."/>
        </authorList>
    </citation>
    <scope>NUCLEOTIDE SEQUENCE [LARGE SCALE GENOMIC DNA]</scope>
    <source>
        <strain evidence="10">1283</strain>
    </source>
</reference>
<proteinExistence type="predicted"/>
<reference evidence="6 11" key="9">
    <citation type="submission" date="2019-06" db="EMBL/GenBank/DDBJ databases">
        <authorList>
            <person name="Deangelis K."/>
            <person name="Huntemann M."/>
            <person name="Clum A."/>
            <person name="Pillay M."/>
            <person name="Palaniappan K."/>
            <person name="Varghese N."/>
            <person name="Mikhailova N."/>
            <person name="Stamatis D."/>
            <person name="Reddy T."/>
            <person name="Daum C."/>
            <person name="Shapiro N."/>
            <person name="Ivanova N."/>
            <person name="Kyrpides N."/>
            <person name="Woyke T."/>
        </authorList>
    </citation>
    <scope>NUCLEOTIDE SEQUENCE [LARGE SCALE GENOMIC DNA]</scope>
    <source>
        <strain evidence="6 11">106R</strain>
    </source>
</reference>
<protein>
    <submittedName>
        <fullName evidence="3">Uncharacterized protein</fullName>
    </submittedName>
</protein>
<dbReference type="GeneID" id="98189070"/>
<dbReference type="RefSeq" id="WP_019453435.1">
    <property type="nucleotide sequence ID" value="NZ_CABMHU010000142.1"/>
</dbReference>